<evidence type="ECO:0000313" key="1">
    <source>
        <dbReference type="EMBL" id="GFU45237.1"/>
    </source>
</evidence>
<reference evidence="1" key="1">
    <citation type="submission" date="2020-08" db="EMBL/GenBank/DDBJ databases">
        <title>Multicomponent nature underlies the extraordinary mechanical properties of spider dragline silk.</title>
        <authorList>
            <person name="Kono N."/>
            <person name="Nakamura H."/>
            <person name="Mori M."/>
            <person name="Yoshida Y."/>
            <person name="Ohtoshi R."/>
            <person name="Malay A.D."/>
            <person name="Moran D.A.P."/>
            <person name="Tomita M."/>
            <person name="Numata K."/>
            <person name="Arakawa K."/>
        </authorList>
    </citation>
    <scope>NUCLEOTIDE SEQUENCE</scope>
</reference>
<comment type="caution">
    <text evidence="1">The sequence shown here is derived from an EMBL/GenBank/DDBJ whole genome shotgun (WGS) entry which is preliminary data.</text>
</comment>
<dbReference type="AlphaFoldDB" id="A0A8X6UUK9"/>
<gene>
    <name evidence="1" type="ORF">NPIL_472951</name>
</gene>
<evidence type="ECO:0000313" key="2">
    <source>
        <dbReference type="Proteomes" id="UP000887013"/>
    </source>
</evidence>
<name>A0A8X6UUK9_NEPPI</name>
<dbReference type="EMBL" id="BMAW01132837">
    <property type="protein sequence ID" value="GFU45237.1"/>
    <property type="molecule type" value="Genomic_DNA"/>
</dbReference>
<keyword evidence="2" id="KW-1185">Reference proteome</keyword>
<organism evidence="1 2">
    <name type="scientific">Nephila pilipes</name>
    <name type="common">Giant wood spider</name>
    <name type="synonym">Nephila maculata</name>
    <dbReference type="NCBI Taxonomy" id="299642"/>
    <lineage>
        <taxon>Eukaryota</taxon>
        <taxon>Metazoa</taxon>
        <taxon>Ecdysozoa</taxon>
        <taxon>Arthropoda</taxon>
        <taxon>Chelicerata</taxon>
        <taxon>Arachnida</taxon>
        <taxon>Araneae</taxon>
        <taxon>Araneomorphae</taxon>
        <taxon>Entelegynae</taxon>
        <taxon>Araneoidea</taxon>
        <taxon>Nephilidae</taxon>
        <taxon>Nephila</taxon>
    </lineage>
</organism>
<sequence length="95" mass="10717">MRWNGRKQSNAEADLGISVVKATAASWSRWFPGETMEEVLDRKEEQVPGSETGEELEQAWAGAVELDNANRQRTRQLFGWQLLLEQAVLSSGKRV</sequence>
<dbReference type="Proteomes" id="UP000887013">
    <property type="component" value="Unassembled WGS sequence"/>
</dbReference>
<protein>
    <submittedName>
        <fullName evidence="1">Uncharacterized protein</fullName>
    </submittedName>
</protein>
<accession>A0A8X6UUK9</accession>
<proteinExistence type="predicted"/>